<protein>
    <recommendedName>
        <fullName evidence="3">trans-L-3-hydroxyproline dehydratase</fullName>
        <ecNumber evidence="3">4.2.1.77</ecNumber>
    </recommendedName>
</protein>
<dbReference type="PANTHER" id="PTHR33442:SF1">
    <property type="entry name" value="TRANS-3-HYDROXY-L-PROLINE DEHYDRATASE"/>
    <property type="match status" value="1"/>
</dbReference>
<dbReference type="EC" id="4.2.1.77" evidence="3"/>
<dbReference type="SUPFAM" id="SSF54506">
    <property type="entry name" value="Diaminopimelate epimerase-like"/>
    <property type="match status" value="1"/>
</dbReference>
<dbReference type="SFLD" id="SFLDS00028">
    <property type="entry name" value="Proline_Racemase"/>
    <property type="match status" value="1"/>
</dbReference>
<dbReference type="Proteomes" id="UP001345013">
    <property type="component" value="Unassembled WGS sequence"/>
</dbReference>
<comment type="caution">
    <text evidence="4">The sequence shown here is derived from an EMBL/GenBank/DDBJ whole genome shotgun (WGS) entry which is preliminary data.</text>
</comment>
<evidence type="ECO:0000313" key="4">
    <source>
        <dbReference type="EMBL" id="KAK5096244.1"/>
    </source>
</evidence>
<evidence type="ECO:0000256" key="1">
    <source>
        <dbReference type="ARBA" id="ARBA00001148"/>
    </source>
</evidence>
<keyword evidence="5" id="KW-1185">Reference proteome</keyword>
<dbReference type="EMBL" id="JAVRRG010000023">
    <property type="protein sequence ID" value="KAK5096244.1"/>
    <property type="molecule type" value="Genomic_DNA"/>
</dbReference>
<organism evidence="4 5">
    <name type="scientific">Lithohypha guttulata</name>
    <dbReference type="NCBI Taxonomy" id="1690604"/>
    <lineage>
        <taxon>Eukaryota</taxon>
        <taxon>Fungi</taxon>
        <taxon>Dikarya</taxon>
        <taxon>Ascomycota</taxon>
        <taxon>Pezizomycotina</taxon>
        <taxon>Eurotiomycetes</taxon>
        <taxon>Chaetothyriomycetidae</taxon>
        <taxon>Chaetothyriales</taxon>
        <taxon>Trichomeriaceae</taxon>
        <taxon>Lithohypha</taxon>
    </lineage>
</organism>
<proteinExistence type="inferred from homology"/>
<dbReference type="Gene3D" id="3.10.310.10">
    <property type="entry name" value="Diaminopimelate Epimerase, Chain A, domain 1"/>
    <property type="match status" value="2"/>
</dbReference>
<evidence type="ECO:0000313" key="5">
    <source>
        <dbReference type="Proteomes" id="UP001345013"/>
    </source>
</evidence>
<accession>A0ABR0KH41</accession>
<comment type="catalytic activity">
    <reaction evidence="1">
        <text>trans-3-hydroxy-L-proline = 1-pyrroline-2-carboxylate + H2O</text>
        <dbReference type="Rhea" id="RHEA:10320"/>
        <dbReference type="ChEBI" id="CHEBI:15377"/>
        <dbReference type="ChEBI" id="CHEBI:39785"/>
        <dbReference type="ChEBI" id="CHEBI:57938"/>
        <dbReference type="EC" id="4.2.1.77"/>
    </reaction>
</comment>
<dbReference type="PANTHER" id="PTHR33442">
    <property type="entry name" value="TRANS-3-HYDROXY-L-PROLINE DEHYDRATASE"/>
    <property type="match status" value="1"/>
</dbReference>
<name>A0ABR0KH41_9EURO</name>
<dbReference type="Pfam" id="PF05544">
    <property type="entry name" value="Pro_racemase"/>
    <property type="match status" value="1"/>
</dbReference>
<evidence type="ECO:0000256" key="3">
    <source>
        <dbReference type="ARBA" id="ARBA00013105"/>
    </source>
</evidence>
<evidence type="ECO:0000256" key="2">
    <source>
        <dbReference type="ARBA" id="ARBA00007529"/>
    </source>
</evidence>
<gene>
    <name evidence="4" type="ORF">LTR24_002650</name>
</gene>
<reference evidence="4 5" key="1">
    <citation type="submission" date="2023-08" db="EMBL/GenBank/DDBJ databases">
        <title>Black Yeasts Isolated from many extreme environments.</title>
        <authorList>
            <person name="Coleine C."/>
            <person name="Stajich J.E."/>
            <person name="Selbmann L."/>
        </authorList>
    </citation>
    <scope>NUCLEOTIDE SEQUENCE [LARGE SCALE GENOMIC DNA]</scope>
    <source>
        <strain evidence="4 5">CCFEE 5885</strain>
    </source>
</reference>
<dbReference type="InterPro" id="IPR008794">
    <property type="entry name" value="Pro_racemase_fam"/>
</dbReference>
<sequence length="394" mass="43691">MDLIKSLSASENEPITCIDMHTCGEPTRIILKGYPSLTGTLLEQRSQAKAQYDHIRRRLMLEPRGHFDMYGAILRQETEMTNTGEADIGVLFTTNDGYSTMCGHATIALGRFLVDTHDLDVFPNRTKLRFDPEERTTQLRLHAPCGVVEVTVPTTDDGSKSDPSRPVSFTSVDCFATGLDISIQLPNSPLWPSNFSVVADFSYGGAFYCFVNVRQLTFLENGLRNFDMDVVNQFTRVLKATINGDGELSYSLKHPKEDDLSFLYSVILVDDTLGVALPGSQGAEAGLCFFADQQVDRSPTGSAVSARLALAYALGRLHMGDSWTYHSLVSLKRRDEAAFVGTVLEEVKLEEPMKYPCVSTKVQGHASYTGHHVFIIEKDDLISNDGFTMERFAK</sequence>
<comment type="similarity">
    <text evidence="2">Belongs to the proline racemase family.</text>
</comment>